<dbReference type="SFLD" id="SFLDG01094">
    <property type="entry name" value="Uncharacterised_Radical_SAM_Su"/>
    <property type="match status" value="1"/>
</dbReference>
<keyword evidence="5" id="KW-0408">Iron</keyword>
<dbReference type="OrthoDB" id="9782387at2"/>
<gene>
    <name evidence="8" type="ORF">D791_03552</name>
</gene>
<dbReference type="PANTHER" id="PTHR30352">
    <property type="entry name" value="PYRUVATE FORMATE-LYASE-ACTIVATING ENZYME"/>
    <property type="match status" value="1"/>
</dbReference>
<dbReference type="InterPro" id="IPR013785">
    <property type="entry name" value="Aldolase_TIM"/>
</dbReference>
<evidence type="ECO:0000256" key="1">
    <source>
        <dbReference type="ARBA" id="ARBA00001966"/>
    </source>
</evidence>
<dbReference type="RefSeq" id="WP_036513839.1">
    <property type="nucleotide sequence ID" value="NZ_AONB01000023.1"/>
</dbReference>
<dbReference type="EMBL" id="AONB01000023">
    <property type="protein sequence ID" value="EXJ09547.1"/>
    <property type="molecule type" value="Genomic_DNA"/>
</dbReference>
<organism evidence="8 9">
    <name type="scientific">Nitrincola nitratireducens</name>
    <dbReference type="NCBI Taxonomy" id="1229521"/>
    <lineage>
        <taxon>Bacteria</taxon>
        <taxon>Pseudomonadati</taxon>
        <taxon>Pseudomonadota</taxon>
        <taxon>Gammaproteobacteria</taxon>
        <taxon>Oceanospirillales</taxon>
        <taxon>Oceanospirillaceae</taxon>
        <taxon>Nitrincola</taxon>
    </lineage>
</organism>
<dbReference type="Pfam" id="PF04055">
    <property type="entry name" value="Radical_SAM"/>
    <property type="match status" value="1"/>
</dbReference>
<reference evidence="8 9" key="2">
    <citation type="journal article" date="2015" name="Syst. Appl. Microbiol.">
        <title>Nitrincola nitratireducens sp. nov. isolated from a haloalkaline crater lake.</title>
        <authorList>
            <person name="Singh A."/>
            <person name="Vaidya B."/>
            <person name="Tanuku N.R."/>
            <person name="Pinnaka A.K."/>
        </authorList>
    </citation>
    <scope>NUCLEOTIDE SEQUENCE [LARGE SCALE GENOMIC DNA]</scope>
    <source>
        <strain evidence="8 9">AK23</strain>
    </source>
</reference>
<dbReference type="AlphaFoldDB" id="W9V084"/>
<evidence type="ECO:0000256" key="2">
    <source>
        <dbReference type="ARBA" id="ARBA00022485"/>
    </source>
</evidence>
<comment type="cofactor">
    <cofactor evidence="1">
        <name>[4Fe-4S] cluster</name>
        <dbReference type="ChEBI" id="CHEBI:49883"/>
    </cofactor>
</comment>
<dbReference type="CDD" id="cd01335">
    <property type="entry name" value="Radical_SAM"/>
    <property type="match status" value="1"/>
</dbReference>
<evidence type="ECO:0000256" key="4">
    <source>
        <dbReference type="ARBA" id="ARBA00022723"/>
    </source>
</evidence>
<dbReference type="GO" id="GO:0003824">
    <property type="term" value="F:catalytic activity"/>
    <property type="evidence" value="ECO:0007669"/>
    <property type="project" value="InterPro"/>
</dbReference>
<protein>
    <submittedName>
        <fullName evidence="8">Pyrroloquinoline quinone biosynthesis protein PqqE</fullName>
    </submittedName>
</protein>
<reference evidence="9" key="1">
    <citation type="submission" date="2012-11" db="EMBL/GenBank/DDBJ databases">
        <authorList>
            <person name="Singh A."/>
            <person name="Pinnaka A.K."/>
            <person name="Vaidya B."/>
        </authorList>
    </citation>
    <scope>NUCLEOTIDE SEQUENCE [LARGE SCALE GENOMIC DNA]</scope>
    <source>
        <strain evidence="9">AK23</strain>
    </source>
</reference>
<proteinExistence type="predicted"/>
<evidence type="ECO:0000259" key="7">
    <source>
        <dbReference type="PROSITE" id="PS51918"/>
    </source>
</evidence>
<feature type="domain" description="Radical SAM core" evidence="7">
    <location>
        <begin position="17"/>
        <end position="227"/>
    </location>
</feature>
<dbReference type="GO" id="GO:0051539">
    <property type="term" value="F:4 iron, 4 sulfur cluster binding"/>
    <property type="evidence" value="ECO:0007669"/>
    <property type="project" value="UniProtKB-KW"/>
</dbReference>
<evidence type="ECO:0000313" key="9">
    <source>
        <dbReference type="Proteomes" id="UP000019464"/>
    </source>
</evidence>
<evidence type="ECO:0000256" key="5">
    <source>
        <dbReference type="ARBA" id="ARBA00023004"/>
    </source>
</evidence>
<dbReference type="PROSITE" id="PS51918">
    <property type="entry name" value="RADICAL_SAM"/>
    <property type="match status" value="1"/>
</dbReference>
<dbReference type="InterPro" id="IPR007197">
    <property type="entry name" value="rSAM"/>
</dbReference>
<dbReference type="InterPro" id="IPR058240">
    <property type="entry name" value="rSAM_sf"/>
</dbReference>
<dbReference type="SFLD" id="SFLDG01067">
    <property type="entry name" value="SPASM/twitch_domain_containing"/>
    <property type="match status" value="1"/>
</dbReference>
<dbReference type="SFLD" id="SFLDS00029">
    <property type="entry name" value="Radical_SAM"/>
    <property type="match status" value="1"/>
</dbReference>
<keyword evidence="9" id="KW-1185">Reference proteome</keyword>
<evidence type="ECO:0000256" key="6">
    <source>
        <dbReference type="ARBA" id="ARBA00023014"/>
    </source>
</evidence>
<keyword evidence="2" id="KW-0004">4Fe-4S</keyword>
<keyword evidence="6" id="KW-0411">Iron-sulfur</keyword>
<accession>W9V084</accession>
<keyword evidence="4" id="KW-0479">Metal-binding</keyword>
<dbReference type="NCBIfam" id="TIGR02495">
    <property type="entry name" value="NrdG2"/>
    <property type="match status" value="1"/>
</dbReference>
<evidence type="ECO:0000256" key="3">
    <source>
        <dbReference type="ARBA" id="ARBA00022691"/>
    </source>
</evidence>
<dbReference type="Gene3D" id="3.20.20.70">
    <property type="entry name" value="Aldolase class I"/>
    <property type="match status" value="1"/>
</dbReference>
<keyword evidence="3" id="KW-0949">S-adenosyl-L-methionine</keyword>
<dbReference type="InterPro" id="IPR034457">
    <property type="entry name" value="Organic_radical-activating"/>
</dbReference>
<dbReference type="SUPFAM" id="SSF102114">
    <property type="entry name" value="Radical SAM enzymes"/>
    <property type="match status" value="1"/>
</dbReference>
<dbReference type="Proteomes" id="UP000019464">
    <property type="component" value="Unassembled WGS sequence"/>
</dbReference>
<dbReference type="PATRIC" id="fig|1229521.3.peg.3583"/>
<comment type="caution">
    <text evidence="8">The sequence shown here is derived from an EMBL/GenBank/DDBJ whole genome shotgun (WGS) entry which is preliminary data.</text>
</comment>
<dbReference type="GO" id="GO:0046872">
    <property type="term" value="F:metal ion binding"/>
    <property type="evidence" value="ECO:0007669"/>
    <property type="project" value="UniProtKB-KW"/>
</dbReference>
<dbReference type="STRING" id="1229521.D791_03552"/>
<name>W9V084_9GAMM</name>
<sequence>MYKHLQIAGLTPLSTVDYPHLLASVIYTQGCPLRCGYCHNPHLIPAKKTLEELSWESVMDFLKQRVGFLQGVVFSGGEPTLQGDLPHAVCEVRRLGFKLGLHTSGVYPKKLIHLMPYLDWVGLDVKALPEHYDRVCGRRGQAYRVDESLSILQSSGCAYEVRITAHPLDCDEEMLRRLIERVSRLGVQVCVIQVARGGQTLNRAYSQIKSPFDMNLLYQIVDELKVNFQSLSIREG</sequence>
<dbReference type="InterPro" id="IPR012840">
    <property type="entry name" value="NrdG2"/>
</dbReference>
<evidence type="ECO:0000313" key="8">
    <source>
        <dbReference type="EMBL" id="EXJ09547.1"/>
    </source>
</evidence>
<dbReference type="PANTHER" id="PTHR30352:SF13">
    <property type="entry name" value="GLYCYL-RADICAL ENZYME ACTIVATING ENZYME YJJW-RELATED"/>
    <property type="match status" value="1"/>
</dbReference>